<comment type="caution">
    <text evidence="2">The sequence shown here is derived from an EMBL/GenBank/DDBJ whole genome shotgun (WGS) entry which is preliminary data.</text>
</comment>
<feature type="transmembrane region" description="Helical" evidence="1">
    <location>
        <begin position="142"/>
        <end position="162"/>
    </location>
</feature>
<dbReference type="Proteomes" id="UP001219525">
    <property type="component" value="Unassembled WGS sequence"/>
</dbReference>
<sequence length="226" mass="25678">MGTVGPFAHSSHDHFTCDWVVAFTFIFSTIGISMADMILMVRTYTLYERSRKLLAFLFVFWSCLSGIAFWAATKWGISSAPPSPFGACYLSNPRRIGVGLVCYFVLLVGETTLVLLTAWKVFRRFSHQKITTFWRSMYCDGLWIYLAILPFTIATVICLYAAPPGLSELFDTYVIPEWSLRLQTCSPCLCRPVQVMHSILCCRLVTHARDVAAEEDRWEDAINKVV</sequence>
<evidence type="ECO:0000313" key="3">
    <source>
        <dbReference type="Proteomes" id="UP001219525"/>
    </source>
</evidence>
<evidence type="ECO:0000256" key="1">
    <source>
        <dbReference type="SAM" id="Phobius"/>
    </source>
</evidence>
<dbReference type="EMBL" id="JARJCW010000041">
    <property type="protein sequence ID" value="KAJ7206049.1"/>
    <property type="molecule type" value="Genomic_DNA"/>
</dbReference>
<name>A0AAD6Y8W5_9AGAR</name>
<feature type="transmembrane region" description="Helical" evidence="1">
    <location>
        <begin position="53"/>
        <end position="77"/>
    </location>
</feature>
<feature type="transmembrane region" description="Helical" evidence="1">
    <location>
        <begin position="20"/>
        <end position="41"/>
    </location>
</feature>
<accession>A0AAD6Y8W5</accession>
<keyword evidence="3" id="KW-1185">Reference proteome</keyword>
<keyword evidence="1" id="KW-1133">Transmembrane helix</keyword>
<gene>
    <name evidence="2" type="ORF">GGX14DRAFT_134014</name>
</gene>
<keyword evidence="1" id="KW-0812">Transmembrane</keyword>
<dbReference type="AlphaFoldDB" id="A0AAD6Y8W5"/>
<reference evidence="2" key="1">
    <citation type="submission" date="2023-03" db="EMBL/GenBank/DDBJ databases">
        <title>Massive genome expansion in bonnet fungi (Mycena s.s.) driven by repeated elements and novel gene families across ecological guilds.</title>
        <authorList>
            <consortium name="Lawrence Berkeley National Laboratory"/>
            <person name="Harder C.B."/>
            <person name="Miyauchi S."/>
            <person name="Viragh M."/>
            <person name="Kuo A."/>
            <person name="Thoen E."/>
            <person name="Andreopoulos B."/>
            <person name="Lu D."/>
            <person name="Skrede I."/>
            <person name="Drula E."/>
            <person name="Henrissat B."/>
            <person name="Morin E."/>
            <person name="Kohler A."/>
            <person name="Barry K."/>
            <person name="LaButti K."/>
            <person name="Morin E."/>
            <person name="Salamov A."/>
            <person name="Lipzen A."/>
            <person name="Mereny Z."/>
            <person name="Hegedus B."/>
            <person name="Baldrian P."/>
            <person name="Stursova M."/>
            <person name="Weitz H."/>
            <person name="Taylor A."/>
            <person name="Grigoriev I.V."/>
            <person name="Nagy L.G."/>
            <person name="Martin F."/>
            <person name="Kauserud H."/>
        </authorList>
    </citation>
    <scope>NUCLEOTIDE SEQUENCE</scope>
    <source>
        <strain evidence="2">9144</strain>
    </source>
</reference>
<evidence type="ECO:0000313" key="2">
    <source>
        <dbReference type="EMBL" id="KAJ7206049.1"/>
    </source>
</evidence>
<proteinExistence type="predicted"/>
<keyword evidence="1" id="KW-0472">Membrane</keyword>
<organism evidence="2 3">
    <name type="scientific">Mycena pura</name>
    <dbReference type="NCBI Taxonomy" id="153505"/>
    <lineage>
        <taxon>Eukaryota</taxon>
        <taxon>Fungi</taxon>
        <taxon>Dikarya</taxon>
        <taxon>Basidiomycota</taxon>
        <taxon>Agaricomycotina</taxon>
        <taxon>Agaricomycetes</taxon>
        <taxon>Agaricomycetidae</taxon>
        <taxon>Agaricales</taxon>
        <taxon>Marasmiineae</taxon>
        <taxon>Mycenaceae</taxon>
        <taxon>Mycena</taxon>
    </lineage>
</organism>
<protein>
    <submittedName>
        <fullName evidence="2">Uncharacterized protein</fullName>
    </submittedName>
</protein>
<feature type="transmembrane region" description="Helical" evidence="1">
    <location>
        <begin position="97"/>
        <end position="122"/>
    </location>
</feature>